<reference evidence="1 2" key="1">
    <citation type="submission" date="2023-09" db="EMBL/GenBank/DDBJ databases">
        <title>Novel taxa isolated from Blanes Bay.</title>
        <authorList>
            <person name="Rey-Velasco X."/>
            <person name="Lucena T."/>
        </authorList>
    </citation>
    <scope>NUCLEOTIDE SEQUENCE [LARGE SCALE GENOMIC DNA]</scope>
    <source>
        <strain evidence="1 2">S334</strain>
    </source>
</reference>
<accession>A0ABU3L511</accession>
<dbReference type="InterPro" id="IPR011047">
    <property type="entry name" value="Quinoprotein_ADH-like_sf"/>
</dbReference>
<comment type="caution">
    <text evidence="1">The sequence shown here is derived from an EMBL/GenBank/DDBJ whole genome shotgun (WGS) entry which is preliminary data.</text>
</comment>
<evidence type="ECO:0000313" key="1">
    <source>
        <dbReference type="EMBL" id="MDT7828830.1"/>
    </source>
</evidence>
<organism evidence="1 2">
    <name type="scientific">Pricia mediterranea</name>
    <dbReference type="NCBI Taxonomy" id="3076079"/>
    <lineage>
        <taxon>Bacteria</taxon>
        <taxon>Pseudomonadati</taxon>
        <taxon>Bacteroidota</taxon>
        <taxon>Flavobacteriia</taxon>
        <taxon>Flavobacteriales</taxon>
        <taxon>Flavobacteriaceae</taxon>
        <taxon>Pricia</taxon>
    </lineage>
</organism>
<dbReference type="EMBL" id="JAVTTP010000001">
    <property type="protein sequence ID" value="MDT7828830.1"/>
    <property type="molecule type" value="Genomic_DNA"/>
</dbReference>
<gene>
    <name evidence="1" type="ORF">RQM65_09160</name>
</gene>
<dbReference type="InterPro" id="IPR015943">
    <property type="entry name" value="WD40/YVTN_repeat-like_dom_sf"/>
</dbReference>
<dbReference type="SUPFAM" id="SSF50998">
    <property type="entry name" value="Quinoprotein alcohol dehydrogenase-like"/>
    <property type="match status" value="1"/>
</dbReference>
<evidence type="ECO:0000313" key="2">
    <source>
        <dbReference type="Proteomes" id="UP001250656"/>
    </source>
</evidence>
<proteinExistence type="predicted"/>
<name>A0ABU3L511_9FLAO</name>
<dbReference type="Gene3D" id="2.130.10.10">
    <property type="entry name" value="YVTN repeat-like/Quinoprotein amine dehydrogenase"/>
    <property type="match status" value="1"/>
</dbReference>
<keyword evidence="2" id="KW-1185">Reference proteome</keyword>
<dbReference type="Proteomes" id="UP001250656">
    <property type="component" value="Unassembled WGS sequence"/>
</dbReference>
<protein>
    <submittedName>
        <fullName evidence="1">Uncharacterized protein</fullName>
    </submittedName>
</protein>
<dbReference type="RefSeq" id="WP_314014370.1">
    <property type="nucleotide sequence ID" value="NZ_JAVTTP010000001.1"/>
</dbReference>
<sequence>MNRPNFYFLFVLITVTCLSCQPNDQEKESMAALPVYDDVPYLQDYAIKYNVNEGITSLSKAFMDRNEVIQVMSDKGVLRTKSGQFLYPGTLVEDKTYRPLTDKNVRGMTTYQNQFVYVDDKAVFSNAWAGTPYFEHELPKADRVVSGDGFDFMISDGRSLQFVSKSKAGWSGELMDDTVRDMLYDGNTQKFWMLGERSLASFDTTTNRFETKVVGEGFTSFALNGEQLVIGSDSGYIVMDPVSGKQVGERYNQLPATEITYITAINGQLWFGSTQGAFKLRENGKFDYYYGKRWLPGNKVLHISQGTDGSVLILTDKGLGRIVFEKMTLFDKAQYFEKQVRDRHIRYGFNATLVDFENGNFDMGRLSDSDNDGLWTSMYLAGQVFRYAVTQSEEALQNCRESMDAMEKLFSINPVPGFPSRSFDRSGYIDVLHDPDRWQNSSDPEWDWKATTSSDEAIGHMFAYGAMAELMDNDLKDRAITLIDTLMSHIVRNDMYMVDYDGKPTTWGRWNPEYVNARPKMVGDRKINASNIIGMLQTAYHFTGKEKYKEKTFDLMENHGYLENLMRPMDQVGMAPDDADDWSKMLSESWNHSDDEMYFVGYWGLYRYAFNDSLQAKYKEAIIDHWEIERPEKEGLWNIMTALTETPDFDLNEAAWYLREHPMDLITWDIKNSHRKDLEFIAPNFREQTTREVLPPDERRIQRHNANMFRLDKLGSDGTQEYSAGDIWLLPYWMGRYLGVISEPVKEREVNGES</sequence>